<evidence type="ECO:0000313" key="8">
    <source>
        <dbReference type="EMBL" id="ABL66717.1"/>
    </source>
</evidence>
<keyword evidence="6 7" id="KW-0961">Cell wall biogenesis/degradation</keyword>
<dbReference type="HAMAP" id="MF_02065">
    <property type="entry name" value="MltG"/>
    <property type="match status" value="1"/>
</dbReference>
<dbReference type="PANTHER" id="PTHR30518:SF2">
    <property type="entry name" value="ENDOLYTIC MUREIN TRANSGLYCOSYLASE"/>
    <property type="match status" value="1"/>
</dbReference>
<keyword evidence="1 7" id="KW-1003">Cell membrane</keyword>
<dbReference type="EC" id="4.2.2.29" evidence="7"/>
<dbReference type="GO" id="GO:0071555">
    <property type="term" value="P:cell wall organization"/>
    <property type="evidence" value="ECO:0007669"/>
    <property type="project" value="UniProtKB-KW"/>
</dbReference>
<evidence type="ECO:0000313" key="9">
    <source>
        <dbReference type="Proteomes" id="UP000008701"/>
    </source>
</evidence>
<name>A1BJZ0_CHLPD</name>
<dbReference type="InterPro" id="IPR003770">
    <property type="entry name" value="MLTG-like"/>
</dbReference>
<comment type="catalytic activity">
    <reaction evidence="7">
        <text>a peptidoglycan chain = a peptidoglycan chain with N-acetyl-1,6-anhydromuramyl-[peptide] at the reducing end + a peptidoglycan chain with N-acetylglucosamine at the non-reducing end.</text>
        <dbReference type="EC" id="4.2.2.29"/>
    </reaction>
</comment>
<evidence type="ECO:0000256" key="1">
    <source>
        <dbReference type="ARBA" id="ARBA00022475"/>
    </source>
</evidence>
<evidence type="ECO:0000256" key="2">
    <source>
        <dbReference type="ARBA" id="ARBA00022692"/>
    </source>
</evidence>
<evidence type="ECO:0000256" key="3">
    <source>
        <dbReference type="ARBA" id="ARBA00022989"/>
    </source>
</evidence>
<dbReference type="AlphaFoldDB" id="A1BJZ0"/>
<keyword evidence="4 7" id="KW-0472">Membrane</keyword>
<feature type="site" description="Important for catalytic activity" evidence="7">
    <location>
        <position position="217"/>
    </location>
</feature>
<evidence type="ECO:0000256" key="6">
    <source>
        <dbReference type="ARBA" id="ARBA00023316"/>
    </source>
</evidence>
<dbReference type="CDD" id="cd08010">
    <property type="entry name" value="MltG_like"/>
    <property type="match status" value="1"/>
</dbReference>
<dbReference type="PANTHER" id="PTHR30518">
    <property type="entry name" value="ENDOLYTIC MUREIN TRANSGLYCOSYLASE"/>
    <property type="match status" value="1"/>
</dbReference>
<accession>A1BJZ0</accession>
<dbReference type="NCBIfam" id="TIGR00247">
    <property type="entry name" value="endolytic transglycosylase MltG"/>
    <property type="match status" value="1"/>
</dbReference>
<comment type="subcellular location">
    <subcellularLocation>
        <location evidence="7">Cell inner membrane</location>
        <topology evidence="7">Single-pass membrane protein</topology>
    </subcellularLocation>
</comment>
<protein>
    <recommendedName>
        <fullName evidence="7">Endolytic murein transglycosylase</fullName>
        <ecNumber evidence="7">4.2.2.29</ecNumber>
    </recommendedName>
    <alternativeName>
        <fullName evidence="7">Peptidoglycan lytic transglycosylase</fullName>
    </alternativeName>
    <alternativeName>
        <fullName evidence="7">Peptidoglycan polymerization terminase</fullName>
    </alternativeName>
</protein>
<sequence precursor="true">MLSDKSSAQKTLFAGLFLLLLSLCGIFFIPGLNTAGMPTRLVVHRGSGFMAIADTLRRNEAIKNRWQVVLTGRMIPGLHKIKPGRYSIPPGLSNFGLLRYLHTHHQDEVRITIPEGLEQREIARRMAGKLDMDSSRFMKAAKNAALLSKYRISAQSAEGYLFPGTYDFAWGSTPDEVAGFLISRFRLFYSDSLQRAAASKGLTETSLLTLASIVEAETPLDEEKPLVAGVYLNRLKKGMRLQADPTVQYALDGPPRHLYYKDLAIDSPYNTYRYGGLPPGPICNPGTASILAVLNPEETGFIYFVATGKGGHYFAETIAAHHENIRKYKAAKHASLP</sequence>
<dbReference type="eggNOG" id="COG1559">
    <property type="taxonomic scope" value="Bacteria"/>
</dbReference>
<dbReference type="Pfam" id="PF02618">
    <property type="entry name" value="YceG"/>
    <property type="match status" value="1"/>
</dbReference>
<reference evidence="8 9" key="1">
    <citation type="submission" date="2006-12" db="EMBL/GenBank/DDBJ databases">
        <title>Complete sequence of Chlorobium phaeobacteroides DSM 266.</title>
        <authorList>
            <consortium name="US DOE Joint Genome Institute"/>
            <person name="Copeland A."/>
            <person name="Lucas S."/>
            <person name="Lapidus A."/>
            <person name="Barry K."/>
            <person name="Detter J.C."/>
            <person name="Glavina del Rio T."/>
            <person name="Hammon N."/>
            <person name="Israni S."/>
            <person name="Pitluck S."/>
            <person name="Goltsman E."/>
            <person name="Schmutz J."/>
            <person name="Larimer F."/>
            <person name="Land M."/>
            <person name="Hauser L."/>
            <person name="Mikhailova N."/>
            <person name="Li T."/>
            <person name="Overmann J."/>
            <person name="Bryant D.A."/>
            <person name="Richardson P."/>
        </authorList>
    </citation>
    <scope>NUCLEOTIDE SEQUENCE [LARGE SCALE GENOMIC DNA]</scope>
    <source>
        <strain evidence="8 9">DSM 266</strain>
    </source>
</reference>
<dbReference type="STRING" id="290317.Cpha266_2733"/>
<dbReference type="RefSeq" id="WP_015961244.1">
    <property type="nucleotide sequence ID" value="NC_008639.1"/>
</dbReference>
<keyword evidence="9" id="KW-1185">Reference proteome</keyword>
<evidence type="ECO:0000256" key="5">
    <source>
        <dbReference type="ARBA" id="ARBA00023239"/>
    </source>
</evidence>
<keyword evidence="3 7" id="KW-1133">Transmembrane helix</keyword>
<comment type="function">
    <text evidence="7">Functions as a peptidoglycan terminase that cleaves nascent peptidoglycan strands endolytically to terminate their elongation.</text>
</comment>
<keyword evidence="5 7" id="KW-0456">Lyase</keyword>
<evidence type="ECO:0000256" key="4">
    <source>
        <dbReference type="ARBA" id="ARBA00023136"/>
    </source>
</evidence>
<dbReference type="Proteomes" id="UP000008701">
    <property type="component" value="Chromosome"/>
</dbReference>
<feature type="transmembrane region" description="Helical" evidence="7">
    <location>
        <begin position="12"/>
        <end position="32"/>
    </location>
</feature>
<keyword evidence="7" id="KW-0997">Cell inner membrane</keyword>
<gene>
    <name evidence="7" type="primary">mltG</name>
    <name evidence="8" type="ordered locus">Cpha266_2733</name>
</gene>
<dbReference type="GO" id="GO:0008932">
    <property type="term" value="F:lytic endotransglycosylase activity"/>
    <property type="evidence" value="ECO:0007669"/>
    <property type="project" value="UniProtKB-UniRule"/>
</dbReference>
<dbReference type="Gene3D" id="3.30.160.60">
    <property type="entry name" value="Classic Zinc Finger"/>
    <property type="match status" value="1"/>
</dbReference>
<dbReference type="Gene3D" id="3.30.1490.480">
    <property type="entry name" value="Endolytic murein transglycosylase"/>
    <property type="match status" value="1"/>
</dbReference>
<dbReference type="KEGG" id="cph:Cpha266_2733"/>
<dbReference type="EMBL" id="CP000492">
    <property type="protein sequence ID" value="ABL66717.1"/>
    <property type="molecule type" value="Genomic_DNA"/>
</dbReference>
<comment type="similarity">
    <text evidence="7">Belongs to the transglycosylase MltG family.</text>
</comment>
<dbReference type="HOGENOM" id="CLU_025574_2_0_10"/>
<dbReference type="GO" id="GO:0005886">
    <property type="term" value="C:plasma membrane"/>
    <property type="evidence" value="ECO:0007669"/>
    <property type="project" value="UniProtKB-SubCell"/>
</dbReference>
<organism evidence="8 9">
    <name type="scientific">Chlorobium phaeobacteroides (strain DSM 266 / SMG 266 / 2430)</name>
    <dbReference type="NCBI Taxonomy" id="290317"/>
    <lineage>
        <taxon>Bacteria</taxon>
        <taxon>Pseudomonadati</taxon>
        <taxon>Chlorobiota</taxon>
        <taxon>Chlorobiia</taxon>
        <taxon>Chlorobiales</taxon>
        <taxon>Chlorobiaceae</taxon>
        <taxon>Chlorobium/Pelodictyon group</taxon>
        <taxon>Chlorobium</taxon>
    </lineage>
</organism>
<keyword evidence="2 7" id="KW-0812">Transmembrane</keyword>
<proteinExistence type="inferred from homology"/>
<dbReference type="OrthoDB" id="9814591at2"/>
<dbReference type="GO" id="GO:0009252">
    <property type="term" value="P:peptidoglycan biosynthetic process"/>
    <property type="evidence" value="ECO:0007669"/>
    <property type="project" value="UniProtKB-UniRule"/>
</dbReference>
<evidence type="ECO:0000256" key="7">
    <source>
        <dbReference type="HAMAP-Rule" id="MF_02065"/>
    </source>
</evidence>